<dbReference type="GeneID" id="27666859"/>
<dbReference type="SMART" id="SM00119">
    <property type="entry name" value="HECTc"/>
    <property type="match status" value="1"/>
</dbReference>
<proteinExistence type="predicted"/>
<feature type="compositionally biased region" description="Polar residues" evidence="6">
    <location>
        <begin position="400"/>
        <end position="409"/>
    </location>
</feature>
<feature type="region of interest" description="Disordered" evidence="6">
    <location>
        <begin position="520"/>
        <end position="558"/>
    </location>
</feature>
<evidence type="ECO:0000313" key="8">
    <source>
        <dbReference type="EMBL" id="KJR80900.1"/>
    </source>
</evidence>
<dbReference type="OrthoDB" id="5981550at2759"/>
<evidence type="ECO:0000256" key="4">
    <source>
        <dbReference type="ARBA" id="ARBA00022786"/>
    </source>
</evidence>
<keyword evidence="3" id="KW-0808">Transferase</keyword>
<feature type="region of interest" description="Disordered" evidence="6">
    <location>
        <begin position="605"/>
        <end position="631"/>
    </location>
</feature>
<feature type="active site" description="Glycyl thioester intermediate" evidence="5">
    <location>
        <position position="1411"/>
    </location>
</feature>
<gene>
    <name evidence="8" type="ORF">SPSK_04819</name>
</gene>
<dbReference type="EMBL" id="AXCR01000012">
    <property type="protein sequence ID" value="KJR80900.1"/>
    <property type="molecule type" value="Genomic_DNA"/>
</dbReference>
<evidence type="ECO:0000256" key="1">
    <source>
        <dbReference type="ARBA" id="ARBA00000885"/>
    </source>
</evidence>
<dbReference type="InterPro" id="IPR042556">
    <property type="entry name" value="AZUL_sf"/>
</dbReference>
<dbReference type="Gene3D" id="3.90.1750.10">
    <property type="entry name" value="Hect, E3 ligase catalytic domains"/>
    <property type="match status" value="1"/>
</dbReference>
<dbReference type="SUPFAM" id="SSF56204">
    <property type="entry name" value="Hect, E3 ligase catalytic domain"/>
    <property type="match status" value="1"/>
</dbReference>
<dbReference type="GO" id="GO:0000209">
    <property type="term" value="P:protein polyubiquitination"/>
    <property type="evidence" value="ECO:0007669"/>
    <property type="project" value="InterPro"/>
</dbReference>
<dbReference type="GO" id="GO:0061630">
    <property type="term" value="F:ubiquitin protein ligase activity"/>
    <property type="evidence" value="ECO:0007669"/>
    <property type="project" value="UniProtKB-EC"/>
</dbReference>
<dbReference type="InterPro" id="IPR032353">
    <property type="entry name" value="AZUL"/>
</dbReference>
<dbReference type="PROSITE" id="PS50237">
    <property type="entry name" value="HECT"/>
    <property type="match status" value="1"/>
</dbReference>
<evidence type="ECO:0000256" key="3">
    <source>
        <dbReference type="ARBA" id="ARBA00022679"/>
    </source>
</evidence>
<dbReference type="PANTHER" id="PTHR45700:SF8">
    <property type="entry name" value="HECT-TYPE E3 UBIQUITIN TRANSFERASE"/>
    <property type="match status" value="1"/>
</dbReference>
<comment type="caution">
    <text evidence="8">The sequence shown here is derived from an EMBL/GenBank/DDBJ whole genome shotgun (WGS) entry which is preliminary data.</text>
</comment>
<feature type="compositionally biased region" description="Low complexity" evidence="6">
    <location>
        <begin position="529"/>
        <end position="558"/>
    </location>
</feature>
<evidence type="ECO:0000256" key="2">
    <source>
        <dbReference type="ARBA" id="ARBA00012485"/>
    </source>
</evidence>
<dbReference type="Proteomes" id="UP000033710">
    <property type="component" value="Unassembled WGS sequence"/>
</dbReference>
<protein>
    <recommendedName>
        <fullName evidence="2">HECT-type E3 ubiquitin transferase</fullName>
        <ecNumber evidence="2">2.3.2.26</ecNumber>
    </recommendedName>
</protein>
<feature type="region of interest" description="Disordered" evidence="6">
    <location>
        <begin position="1236"/>
        <end position="1271"/>
    </location>
</feature>
<dbReference type="InterPro" id="IPR000569">
    <property type="entry name" value="HECT_dom"/>
</dbReference>
<comment type="catalytic activity">
    <reaction evidence="1">
        <text>S-ubiquitinyl-[E2 ubiquitin-conjugating enzyme]-L-cysteine + [acceptor protein]-L-lysine = [E2 ubiquitin-conjugating enzyme]-L-cysteine + N(6)-ubiquitinyl-[acceptor protein]-L-lysine.</text>
        <dbReference type="EC" id="2.3.2.26"/>
    </reaction>
</comment>
<dbReference type="VEuPathDB" id="FungiDB:SPSK_04819"/>
<keyword evidence="4 5" id="KW-0833">Ubl conjugation pathway</keyword>
<dbReference type="Pfam" id="PF00632">
    <property type="entry name" value="HECT"/>
    <property type="match status" value="1"/>
</dbReference>
<dbReference type="Gene3D" id="3.30.2410.10">
    <property type="entry name" value="Hect, E3 ligase catalytic domain"/>
    <property type="match status" value="1"/>
</dbReference>
<feature type="region of interest" description="Disordered" evidence="6">
    <location>
        <begin position="187"/>
        <end position="263"/>
    </location>
</feature>
<dbReference type="Gene3D" id="6.10.130.10">
    <property type="entry name" value="Ubiquitin-protein ligase E3A, N-terminal zinc-binding domain (AZUL)"/>
    <property type="match status" value="1"/>
</dbReference>
<dbReference type="PANTHER" id="PTHR45700">
    <property type="entry name" value="UBIQUITIN-PROTEIN LIGASE E3C"/>
    <property type="match status" value="1"/>
</dbReference>
<reference evidence="8 9" key="1">
    <citation type="journal article" date="2014" name="BMC Genomics">
        <title>Comparative genomics of the major fungal agents of human and animal Sporotrichosis: Sporothrix schenckii and Sporothrix brasiliensis.</title>
        <authorList>
            <person name="Teixeira M.M."/>
            <person name="de Almeida L.G."/>
            <person name="Kubitschek-Barreira P."/>
            <person name="Alves F.L."/>
            <person name="Kioshima E.S."/>
            <person name="Abadio A.K."/>
            <person name="Fernandes L."/>
            <person name="Derengowski L.S."/>
            <person name="Ferreira K.S."/>
            <person name="Souza R.C."/>
            <person name="Ruiz J.C."/>
            <person name="de Andrade N.C."/>
            <person name="Paes H.C."/>
            <person name="Nicola A.M."/>
            <person name="Albuquerque P."/>
            <person name="Gerber A.L."/>
            <person name="Martins V.P."/>
            <person name="Peconick L.D."/>
            <person name="Neto A.V."/>
            <person name="Chaucanez C.B."/>
            <person name="Silva P.A."/>
            <person name="Cunha O.L."/>
            <person name="de Oliveira F.F."/>
            <person name="dos Santos T.C."/>
            <person name="Barros A.L."/>
            <person name="Soares M.A."/>
            <person name="de Oliveira L.M."/>
            <person name="Marini M.M."/>
            <person name="Villalobos-Duno H."/>
            <person name="Cunha M.M."/>
            <person name="de Hoog S."/>
            <person name="da Silveira J.F."/>
            <person name="Henrissat B."/>
            <person name="Nino-Vega G.A."/>
            <person name="Cisalpino P.S."/>
            <person name="Mora-Montes H.M."/>
            <person name="Almeida S.R."/>
            <person name="Stajich J.E."/>
            <person name="Lopes-Bezerra L.M."/>
            <person name="Vasconcelos A.T."/>
            <person name="Felipe M.S."/>
        </authorList>
    </citation>
    <scope>NUCLEOTIDE SEQUENCE [LARGE SCALE GENOMIC DNA]</scope>
    <source>
        <strain evidence="8 9">1099-18</strain>
    </source>
</reference>
<organism evidence="8 9">
    <name type="scientific">Sporothrix schenckii 1099-18</name>
    <dbReference type="NCBI Taxonomy" id="1397361"/>
    <lineage>
        <taxon>Eukaryota</taxon>
        <taxon>Fungi</taxon>
        <taxon>Dikarya</taxon>
        <taxon>Ascomycota</taxon>
        <taxon>Pezizomycotina</taxon>
        <taxon>Sordariomycetes</taxon>
        <taxon>Sordariomycetidae</taxon>
        <taxon>Ophiostomatales</taxon>
        <taxon>Ophiostomataceae</taxon>
        <taxon>Sporothrix</taxon>
    </lineage>
</organism>
<evidence type="ECO:0000259" key="7">
    <source>
        <dbReference type="PROSITE" id="PS50237"/>
    </source>
</evidence>
<evidence type="ECO:0000256" key="5">
    <source>
        <dbReference type="PROSITE-ProRule" id="PRU00104"/>
    </source>
</evidence>
<feature type="domain" description="HECT" evidence="7">
    <location>
        <begin position="1047"/>
        <end position="1443"/>
    </location>
</feature>
<dbReference type="FunFam" id="3.30.2410.10:FF:000003">
    <property type="entry name" value="probable E3 ubiquitin-protein ligase HERC4 isoform X1"/>
    <property type="match status" value="1"/>
</dbReference>
<accession>A0A0F2LWM9</accession>
<feature type="compositionally biased region" description="Basic residues" evidence="6">
    <location>
        <begin position="608"/>
        <end position="627"/>
    </location>
</feature>
<dbReference type="InterPro" id="IPR044611">
    <property type="entry name" value="E3A/B/C-like"/>
</dbReference>
<dbReference type="Pfam" id="PF16558">
    <property type="entry name" value="AZUL"/>
    <property type="match status" value="1"/>
</dbReference>
<reference evidence="8 9" key="2">
    <citation type="journal article" date="2015" name="Eukaryot. Cell">
        <title>Asexual propagation of a virulent clone complex in a human and feline outbreak of sporotrichosis.</title>
        <authorList>
            <person name="Teixeira Mde M."/>
            <person name="Rodrigues A.M."/>
            <person name="Tsui C.K."/>
            <person name="de Almeida L.G."/>
            <person name="Van Diepeningen A.D."/>
            <person name="van den Ende B.G."/>
            <person name="Fernandes G.F."/>
            <person name="Kano R."/>
            <person name="Hamelin R.C."/>
            <person name="Lopes-Bezerra L.M."/>
            <person name="Vasconcelos A.T."/>
            <person name="de Hoog S."/>
            <person name="de Camargo Z.P."/>
            <person name="Felipe M.S."/>
        </authorList>
    </citation>
    <scope>NUCLEOTIDE SEQUENCE [LARGE SCALE GENOMIC DNA]</scope>
    <source>
        <strain evidence="8 9">1099-18</strain>
    </source>
</reference>
<evidence type="ECO:0000313" key="9">
    <source>
        <dbReference type="Proteomes" id="UP000033710"/>
    </source>
</evidence>
<dbReference type="KEGG" id="ssck:SPSK_04819"/>
<evidence type="ECO:0000256" key="6">
    <source>
        <dbReference type="SAM" id="MobiDB-lite"/>
    </source>
</evidence>
<feature type="region of interest" description="Disordered" evidence="6">
    <location>
        <begin position="319"/>
        <end position="409"/>
    </location>
</feature>
<sequence length="1443" mass="157744">MTTETQRPPARSGASVSGGNGSGSGSVLLAGLWEEAPFARLPWDAPAELRELVDEVENPRRVYAVHKASRRHNFQLLIQLYVCRTHQRHRADVLFANHARPRYIVQLRDGCGTATCGNATCLSFRKRLAGKAPLRRYNTTSARTLAIHLATQDNPEAGLCPTLKLPQSPPDALNSVIFTPKHAPMHGLANTGSVKPNPSALRSRASNDEVSKGSNGVKSVLGAKRSPSEADKATGRKTGKTPSPPPIAYPAPRHANSDKNEEHDKDELYFTITEKPVSKDYRSFAANMFGTVAFKMLEWLTPASVETMTDAADVLQGGLQPSARKVSKPSSGKATPDQPLGQSPAPTPDVPSGEMESKDGSTATTGRVEPSDRGGSPAETQKDQPVASISQRAPSPPNGHASTNGNGNAVRNASARMRAPTSTRQQQRKLSVDPFAADADDIPPVLSPLLSGVQGDLNPIAPSTRSLKSTAPTIARPISQLSSAGFFDSVPLEKMPPLNLKGSFEASQKSARTQADILIHSGSDTSLPQSRSSSSRSRSSDRSSSNQSSAANDLDGAGADSAEDAALDILLPQTLTRLNADVVEFVCDVLQDDCTREVHMLEPPVVKQFHKQTRGSRSPPLRRKPKPQGRQQDVHLAEDWRLFVEQSLFYVLSDPRALISSFTKQGQLYDTHTLWYCMLRLTRVAPSLVLHSLWVAAKALLVPTKTLLAQRLPEARLAPHKQQSLLTDAEAGMLMAICLHALVAVAPVVKNESQLYDMSRIRSQGLSLAGSGLVVRQPAELCLQYDDAFSNDLALRLARVLFSAIAAQRTFNGSSGSDGALAGTIAGQGRRGSRPAEGTMDILAPLFSQLDFLNMDAAYILNFSFPDRTLHETRVPTLLLDWARAVMLSEWTGSPAVPGDGHFGGALALIAAIYEKRQALLVGDVQFRTEYFAERLDEMEMPVAWLSFTSTRKHRHLLDLPFIFSPTSLVSYFRAINFSRMNRSFEESSSLQSRMNAIISPGSLIINPHHKKVLQDLLKMASTKYLVLDISRSSILSDAFDQLWRREQRELLRPLKVRLGENSGEEGIDSGGVQYEFFRLALTEALDPNYGAFTVDSRTHMTWFNPTTLEADWKFELIGLLVSLALFNGISLPVTFPKALYRKLLGEPVDELHHIADGWPDLASGLTALLEWNEQDGAVEDVFVRTYEFSVDLFGQPISRVMGDDCAPWPKIRENVLHDIEARATTPIGMSDTTTAAATHVAAARSEPAEDPSAPNASPLAAGNPGDDAPMVTGENRNAYVTDYIRYLTDVSVRAQYEAFSRGFRKCLHPKSLTLLTPALLQSLLEGEQTIDMDELRQHTRYVGWDTGHATVSDFWSIVSAYDEPMKRKLLEFVTASDRMPVGGAKTMQFVLQRNGEEEAVGGHLPTAYTCYGTLLLPEYPNREVLQERLAMALENAKGFGFS</sequence>
<feature type="region of interest" description="Disordered" evidence="6">
    <location>
        <begin position="1"/>
        <end position="21"/>
    </location>
</feature>
<name>A0A0F2LWM9_SPOSC</name>
<dbReference type="InterPro" id="IPR035983">
    <property type="entry name" value="Hect_E3_ubiquitin_ligase"/>
</dbReference>
<dbReference type="RefSeq" id="XP_016583576.1">
    <property type="nucleotide sequence ID" value="XM_016731582.1"/>
</dbReference>
<dbReference type="EC" id="2.3.2.26" evidence="2"/>